<proteinExistence type="predicted"/>
<reference evidence="1 2" key="1">
    <citation type="submission" date="2024-05" db="EMBL/GenBank/DDBJ databases">
        <authorList>
            <person name="Wallberg A."/>
        </authorList>
    </citation>
    <scope>NUCLEOTIDE SEQUENCE [LARGE SCALE GENOMIC DNA]</scope>
</reference>
<evidence type="ECO:0000313" key="2">
    <source>
        <dbReference type="Proteomes" id="UP001497623"/>
    </source>
</evidence>
<name>A0AAV2Q3U9_MEGNR</name>
<organism evidence="1 2">
    <name type="scientific">Meganyctiphanes norvegica</name>
    <name type="common">Northern krill</name>
    <name type="synonym">Thysanopoda norvegica</name>
    <dbReference type="NCBI Taxonomy" id="48144"/>
    <lineage>
        <taxon>Eukaryota</taxon>
        <taxon>Metazoa</taxon>
        <taxon>Ecdysozoa</taxon>
        <taxon>Arthropoda</taxon>
        <taxon>Crustacea</taxon>
        <taxon>Multicrustacea</taxon>
        <taxon>Malacostraca</taxon>
        <taxon>Eumalacostraca</taxon>
        <taxon>Eucarida</taxon>
        <taxon>Euphausiacea</taxon>
        <taxon>Euphausiidae</taxon>
        <taxon>Meganyctiphanes</taxon>
    </lineage>
</organism>
<dbReference type="Proteomes" id="UP001497623">
    <property type="component" value="Unassembled WGS sequence"/>
</dbReference>
<protein>
    <submittedName>
        <fullName evidence="1">Uncharacterized protein</fullName>
    </submittedName>
</protein>
<comment type="caution">
    <text evidence="1">The sequence shown here is derived from an EMBL/GenBank/DDBJ whole genome shotgun (WGS) entry which is preliminary data.</text>
</comment>
<sequence length="108" mass="12040">MVQPLDLSFFKPFKVEYKKRAEAWRSQNGMASVNLTTFASIALPAYHHCLKPDTIANGFRKAGIHPWNPDAVDYSRAAAIEVQAQVPDPLQGVNIAGTYNFDTLIVYN</sequence>
<dbReference type="EMBL" id="CAXKWB010002779">
    <property type="protein sequence ID" value="CAL4067701.1"/>
    <property type="molecule type" value="Genomic_DNA"/>
</dbReference>
<dbReference type="AlphaFoldDB" id="A0AAV2Q3U9"/>
<accession>A0AAV2Q3U9</accession>
<gene>
    <name evidence="1" type="ORF">MNOR_LOCUS6660</name>
</gene>
<keyword evidence="2" id="KW-1185">Reference proteome</keyword>
<evidence type="ECO:0000313" key="1">
    <source>
        <dbReference type="EMBL" id="CAL4067701.1"/>
    </source>
</evidence>